<evidence type="ECO:0000259" key="5">
    <source>
        <dbReference type="PROSITE" id="PS51668"/>
    </source>
</evidence>
<protein>
    <recommendedName>
        <fullName evidence="5">TsaA-like domain-containing protein</fullName>
    </recommendedName>
</protein>
<dbReference type="InterPro" id="IPR036414">
    <property type="entry name" value="YaeB_N_sf"/>
</dbReference>
<feature type="domain" description="TsaA-like" evidence="5">
    <location>
        <begin position="78"/>
        <end position="216"/>
    </location>
</feature>
<sequence>MERDALENEFYKLRNELKVARSEISNLRQQIRSLKYTQDKHIEEVQSKINNWKCLDCKLNDKSSCNVLQEDENDNIVLEPIGYISTEFPVKKGIPRQPTLCPQLLGKLTISKNVFTNPEHALEGLIEYSHMWILFHFNRNESKHALAKVSPPRLKGDKTGVFATRSPHRPSPIGLSLVRIHCIEGSTIYFSGVDMLDKTPVLDIKPYIPQYDDPSEQELEINRDLLGVKNMTVPPGSPGIYPGNREDPDGEESDEEQVMKSLVHPLPQVCIYCFCD</sequence>
<dbReference type="Pfam" id="PF01980">
    <property type="entry name" value="TrmO_N"/>
    <property type="match status" value="1"/>
</dbReference>
<dbReference type="Gene3D" id="2.40.30.70">
    <property type="entry name" value="YaeB-like"/>
    <property type="match status" value="1"/>
</dbReference>
<dbReference type="NCBIfam" id="TIGR00104">
    <property type="entry name" value="tRNA_TsaA"/>
    <property type="match status" value="1"/>
</dbReference>
<dbReference type="AlphaFoldDB" id="A0A9P0EBI5"/>
<comment type="similarity">
    <text evidence="2">Belongs to the tRNA methyltransferase O family.</text>
</comment>
<dbReference type="OrthoDB" id="4882at2759"/>
<evidence type="ECO:0000256" key="2">
    <source>
        <dbReference type="ARBA" id="ARBA00033753"/>
    </source>
</evidence>
<keyword evidence="1" id="KW-0949">S-adenosyl-L-methionine</keyword>
<reference evidence="6" key="1">
    <citation type="submission" date="2022-01" db="EMBL/GenBank/DDBJ databases">
        <authorList>
            <person name="King R."/>
        </authorList>
    </citation>
    <scope>NUCLEOTIDE SEQUENCE</scope>
</reference>
<gene>
    <name evidence="6" type="ORF">NEZAVI_LOCUS4089</name>
</gene>
<name>A0A9P0EBI5_NEZVI</name>
<evidence type="ECO:0000256" key="1">
    <source>
        <dbReference type="ARBA" id="ARBA00022691"/>
    </source>
</evidence>
<evidence type="ECO:0000256" key="4">
    <source>
        <dbReference type="SAM" id="MobiDB-lite"/>
    </source>
</evidence>
<dbReference type="PANTHER" id="PTHR12818:SF0">
    <property type="entry name" value="TRNA (ADENINE(37)-N6)-METHYLTRANSFERASE"/>
    <property type="match status" value="1"/>
</dbReference>
<proteinExistence type="inferred from homology"/>
<dbReference type="EMBL" id="OV725078">
    <property type="protein sequence ID" value="CAH1393413.1"/>
    <property type="molecule type" value="Genomic_DNA"/>
</dbReference>
<dbReference type="CDD" id="cd09281">
    <property type="entry name" value="UPF0066"/>
    <property type="match status" value="1"/>
</dbReference>
<keyword evidence="3" id="KW-0175">Coiled coil</keyword>
<evidence type="ECO:0000256" key="3">
    <source>
        <dbReference type="SAM" id="Coils"/>
    </source>
</evidence>
<dbReference type="InterPro" id="IPR036413">
    <property type="entry name" value="YaeB-like_sf"/>
</dbReference>
<feature type="coiled-coil region" evidence="3">
    <location>
        <begin position="3"/>
        <end position="37"/>
    </location>
</feature>
<dbReference type="InterPro" id="IPR040372">
    <property type="entry name" value="YaeB-like"/>
</dbReference>
<keyword evidence="7" id="KW-1185">Reference proteome</keyword>
<organism evidence="6 7">
    <name type="scientific">Nezara viridula</name>
    <name type="common">Southern green stink bug</name>
    <name type="synonym">Cimex viridulus</name>
    <dbReference type="NCBI Taxonomy" id="85310"/>
    <lineage>
        <taxon>Eukaryota</taxon>
        <taxon>Metazoa</taxon>
        <taxon>Ecdysozoa</taxon>
        <taxon>Arthropoda</taxon>
        <taxon>Hexapoda</taxon>
        <taxon>Insecta</taxon>
        <taxon>Pterygota</taxon>
        <taxon>Neoptera</taxon>
        <taxon>Paraneoptera</taxon>
        <taxon>Hemiptera</taxon>
        <taxon>Heteroptera</taxon>
        <taxon>Panheteroptera</taxon>
        <taxon>Pentatomomorpha</taxon>
        <taxon>Pentatomoidea</taxon>
        <taxon>Pentatomidae</taxon>
        <taxon>Pentatominae</taxon>
        <taxon>Nezara</taxon>
    </lineage>
</organism>
<evidence type="ECO:0000313" key="6">
    <source>
        <dbReference type="EMBL" id="CAH1393413.1"/>
    </source>
</evidence>
<dbReference type="Proteomes" id="UP001152798">
    <property type="component" value="Chromosome 2"/>
</dbReference>
<accession>A0A9P0EBI5</accession>
<dbReference type="InterPro" id="IPR023370">
    <property type="entry name" value="TrmO-like_N"/>
</dbReference>
<feature type="region of interest" description="Disordered" evidence="4">
    <location>
        <begin position="232"/>
        <end position="256"/>
    </location>
</feature>
<dbReference type="SUPFAM" id="SSF118196">
    <property type="entry name" value="YaeB-like"/>
    <property type="match status" value="1"/>
</dbReference>
<evidence type="ECO:0000313" key="7">
    <source>
        <dbReference type="Proteomes" id="UP001152798"/>
    </source>
</evidence>
<dbReference type="PANTHER" id="PTHR12818">
    <property type="entry name" value="TRNA (ADENINE(37)-N6)-METHYLTRANSFERASE"/>
    <property type="match status" value="1"/>
</dbReference>
<dbReference type="PROSITE" id="PS51668">
    <property type="entry name" value="TSAA_2"/>
    <property type="match status" value="1"/>
</dbReference>